<dbReference type="InterPro" id="IPR006345">
    <property type="entry name" value="RecD2"/>
</dbReference>
<evidence type="ECO:0000259" key="4">
    <source>
        <dbReference type="SMART" id="SM00382"/>
    </source>
</evidence>
<reference evidence="5 6" key="1">
    <citation type="journal article" date="2015" name="Genome Announc.">
        <title>Expanding the biotechnology potential of lactobacilli through comparative genomics of 213 strains and associated genera.</title>
        <authorList>
            <person name="Sun Z."/>
            <person name="Harris H.M."/>
            <person name="McCann A."/>
            <person name="Guo C."/>
            <person name="Argimon S."/>
            <person name="Zhang W."/>
            <person name="Yang X."/>
            <person name="Jeffery I.B."/>
            <person name="Cooney J.C."/>
            <person name="Kagawa T.F."/>
            <person name="Liu W."/>
            <person name="Song Y."/>
            <person name="Salvetti E."/>
            <person name="Wrobel A."/>
            <person name="Rasinkangas P."/>
            <person name="Parkhill J."/>
            <person name="Rea M.C."/>
            <person name="O'Sullivan O."/>
            <person name="Ritari J."/>
            <person name="Douillard F.P."/>
            <person name="Paul Ross R."/>
            <person name="Yang R."/>
            <person name="Briner A.E."/>
            <person name="Felis G.E."/>
            <person name="de Vos W.M."/>
            <person name="Barrangou R."/>
            <person name="Klaenhammer T.R."/>
            <person name="Caufield P.W."/>
            <person name="Cui Y."/>
            <person name="Zhang H."/>
            <person name="O'Toole P.W."/>
        </authorList>
    </citation>
    <scope>NUCLEOTIDE SEQUENCE [LARGE SCALE GENOMIC DNA]</scope>
    <source>
        <strain evidence="5 6">DSM 19284</strain>
    </source>
</reference>
<keyword evidence="3" id="KW-0378">Hydrolase</keyword>
<organism evidence="5 6">
    <name type="scientific">Lactobacillus equicursoris DSM 19284 = JCM 14600 = CIP 110162</name>
    <dbReference type="NCBI Taxonomy" id="1293597"/>
    <lineage>
        <taxon>Bacteria</taxon>
        <taxon>Bacillati</taxon>
        <taxon>Bacillota</taxon>
        <taxon>Bacilli</taxon>
        <taxon>Lactobacillales</taxon>
        <taxon>Lactobacillaceae</taxon>
        <taxon>Lactobacillus</taxon>
    </lineage>
</organism>
<comment type="caution">
    <text evidence="3">Lacks conserved residue(s) required for the propagation of feature annotation.</text>
</comment>
<dbReference type="InterPro" id="IPR029493">
    <property type="entry name" value="RecD2-like_HHH"/>
</dbReference>
<dbReference type="GO" id="GO:0016887">
    <property type="term" value="F:ATP hydrolysis activity"/>
    <property type="evidence" value="ECO:0007669"/>
    <property type="project" value="RHEA"/>
</dbReference>
<dbReference type="EC" id="5.6.2.3" evidence="3"/>
<dbReference type="GO" id="GO:0006310">
    <property type="term" value="P:DNA recombination"/>
    <property type="evidence" value="ECO:0007669"/>
    <property type="project" value="InterPro"/>
</dbReference>
<evidence type="ECO:0000256" key="2">
    <source>
        <dbReference type="ARBA" id="ARBA00022840"/>
    </source>
</evidence>
<dbReference type="Gene3D" id="1.10.10.2220">
    <property type="match status" value="1"/>
</dbReference>
<dbReference type="InterPro" id="IPR027417">
    <property type="entry name" value="P-loop_NTPase"/>
</dbReference>
<keyword evidence="3" id="KW-0413">Isomerase</keyword>
<keyword evidence="6" id="KW-1185">Reference proteome</keyword>
<dbReference type="SUPFAM" id="SSF52540">
    <property type="entry name" value="P-loop containing nucleoside triphosphate hydrolases"/>
    <property type="match status" value="2"/>
</dbReference>
<dbReference type="GO" id="GO:0043139">
    <property type="term" value="F:5'-3' DNA helicase activity"/>
    <property type="evidence" value="ECO:0007669"/>
    <property type="project" value="UniProtKB-UniRule"/>
</dbReference>
<dbReference type="Proteomes" id="UP000051074">
    <property type="component" value="Unassembled WGS sequence"/>
</dbReference>
<evidence type="ECO:0000313" key="5">
    <source>
        <dbReference type="EMBL" id="KRL02361.1"/>
    </source>
</evidence>
<evidence type="ECO:0000256" key="3">
    <source>
        <dbReference type="HAMAP-Rule" id="MF_01488"/>
    </source>
</evidence>
<dbReference type="GO" id="GO:0005524">
    <property type="term" value="F:ATP binding"/>
    <property type="evidence" value="ECO:0007669"/>
    <property type="project" value="UniProtKB-KW"/>
</dbReference>
<name>K0NT80_9LACO</name>
<comment type="similarity">
    <text evidence="3">Belongs to the RecD family. RecD2 subfamily.</text>
</comment>
<feature type="domain" description="AAA+ ATPase" evidence="4">
    <location>
        <begin position="335"/>
        <end position="481"/>
    </location>
</feature>
<dbReference type="InterPro" id="IPR027785">
    <property type="entry name" value="UvrD-like_helicase_C"/>
</dbReference>
<comment type="catalytic activity">
    <reaction evidence="3">
        <text>ATP + H2O = ADP + phosphate + H(+)</text>
        <dbReference type="Rhea" id="RHEA:13065"/>
        <dbReference type="ChEBI" id="CHEBI:15377"/>
        <dbReference type="ChEBI" id="CHEBI:15378"/>
        <dbReference type="ChEBI" id="CHEBI:30616"/>
        <dbReference type="ChEBI" id="CHEBI:43474"/>
        <dbReference type="ChEBI" id="CHEBI:456216"/>
        <dbReference type="EC" id="5.6.2.3"/>
    </reaction>
</comment>
<dbReference type="CDD" id="cd17933">
    <property type="entry name" value="DEXSc_RecD-like"/>
    <property type="match status" value="1"/>
</dbReference>
<dbReference type="SMART" id="SM00382">
    <property type="entry name" value="AAA"/>
    <property type="match status" value="1"/>
</dbReference>
<dbReference type="HAMAP" id="MF_01488">
    <property type="entry name" value="RecD2"/>
    <property type="match status" value="1"/>
</dbReference>
<dbReference type="Pfam" id="PF13604">
    <property type="entry name" value="AAA_30"/>
    <property type="match status" value="1"/>
</dbReference>
<comment type="caution">
    <text evidence="5">The sequence shown here is derived from an EMBL/GenBank/DDBJ whole genome shotgun (WGS) entry which is preliminary data.</text>
</comment>
<dbReference type="Gene3D" id="2.30.30.940">
    <property type="match status" value="1"/>
</dbReference>
<dbReference type="GO" id="GO:0017116">
    <property type="term" value="F:single-stranded DNA helicase activity"/>
    <property type="evidence" value="ECO:0007669"/>
    <property type="project" value="TreeGrafter"/>
</dbReference>
<sequence length="796" mass="87578">MMEITGTLKSIIYQNPQNMYKILVIDLTSPVPDYDDDEIKVTGTFGDLEEGQEYQFTGQLVTHPRYGLQFQADACQAVLPSGDGSVEKYLSSDKFPGIGEKTAAKIVQQLGPDSLKSLQADPSQVAQLDLTQKQKDSLLAGLKSIDSFDDLYLKLAPFGVNKKVAARLYQKFHDQTLQKLQVNPYEPLDVTGYSFKMADQLARHFGIKMTSLERAEGSIIAVLLQALGADGETYLDLEDLLKRANELTDCPFDRLADGVNSLQEKGKVVAVNNRASLKQPYEVESNIVFEIERLLKTKDSDYEDAEISEAIENAEARLEISYDPEQKQSIKNAVTKPVSILTGGPGSGKTTIINGILLALKELTGFDEEEAEDNILLAAPTGRAAKRMSEVTGYQARTIHRLLGLGIDGGDADLKELEGEILIIDEMSMVDIYLFEKLLEAIKNVKHVVFVGDKDQLPSVGAGNVFADLIASRTIPTTKLTVVHRQKDGSTIIPLAHAVNQGANPEMLTQKTKSYSFIPCGPRNVASAVEQITRAALKSGFPADDIQVLGAMYRGESGITHLNDVLQNVINPVSETSKVVEAHQEQFRLHDRVLQLQNNPEKGIYNGEIGKVIAVEPEMEDEDDDIKLIVNFDGKEVALTQLDLNNLTRAYAITIHKSQGSEFPLVILCLTMQNYIMLKRNLLYTAITRASSKLVMVGEERAFAQALAVKGNERRTNLVWLLKDHFKPEEGKKADKGQENSAPEEKIPAVEEKAEDYILTGARISRAEISPMVGMADLVQGCKNLAEIVRTKGPGA</sequence>
<keyword evidence="3" id="KW-0238">DNA-binding</keyword>
<dbReference type="Pfam" id="PF18335">
    <property type="entry name" value="SH3_13"/>
    <property type="match status" value="1"/>
</dbReference>
<dbReference type="Pfam" id="PF14490">
    <property type="entry name" value="HHH_RecD2"/>
    <property type="match status" value="1"/>
</dbReference>
<protein>
    <recommendedName>
        <fullName evidence="3">ATP-dependent RecD2 DNA helicase</fullName>
        <ecNumber evidence="3">5.6.2.3</ecNumber>
    </recommendedName>
    <alternativeName>
        <fullName evidence="3">DNA 5'-3' helicase subunit RecD2</fullName>
    </alternativeName>
</protein>
<keyword evidence="2" id="KW-0067">ATP-binding</keyword>
<dbReference type="InterPro" id="IPR050534">
    <property type="entry name" value="Coronavir_polyprotein_1ab"/>
</dbReference>
<dbReference type="InterPro" id="IPR055446">
    <property type="entry name" value="RecD2_N_OB"/>
</dbReference>
<comment type="function">
    <text evidence="3">DNA-dependent ATPase and ATP-dependent 5'-3' DNA helicase. Has no activity on blunt DNA or DNA with 3'-overhangs, requires at least 10 bases of 5'-ssDNA for helicase activity.</text>
</comment>
<dbReference type="NCBIfam" id="TIGR01448">
    <property type="entry name" value="recD_rel"/>
    <property type="match status" value="1"/>
</dbReference>
<accession>K0NT80</accession>
<keyword evidence="1" id="KW-0547">Nucleotide-binding</keyword>
<evidence type="ECO:0000313" key="6">
    <source>
        <dbReference type="Proteomes" id="UP000051074"/>
    </source>
</evidence>
<dbReference type="Pfam" id="PF23139">
    <property type="entry name" value="OB_YrrC"/>
    <property type="match status" value="1"/>
</dbReference>
<evidence type="ECO:0000256" key="1">
    <source>
        <dbReference type="ARBA" id="ARBA00022741"/>
    </source>
</evidence>
<dbReference type="AlphaFoldDB" id="K0NT80"/>
<dbReference type="GO" id="GO:0009338">
    <property type="term" value="C:exodeoxyribonuclease V complex"/>
    <property type="evidence" value="ECO:0007669"/>
    <property type="project" value="TreeGrafter"/>
</dbReference>
<dbReference type="PATRIC" id="fig|1293597.4.peg.345"/>
<proteinExistence type="inferred from homology"/>
<dbReference type="PANTHER" id="PTHR43788">
    <property type="entry name" value="DNA2/NAM7 HELICASE FAMILY MEMBER"/>
    <property type="match status" value="1"/>
</dbReference>
<dbReference type="InterPro" id="IPR041451">
    <property type="entry name" value="RecD2_SH13"/>
</dbReference>
<dbReference type="RefSeq" id="WP_008461186.1">
    <property type="nucleotide sequence ID" value="NZ_AZDU01000013.1"/>
</dbReference>
<dbReference type="EMBL" id="AZDU01000013">
    <property type="protein sequence ID" value="KRL02361.1"/>
    <property type="molecule type" value="Genomic_DNA"/>
</dbReference>
<dbReference type="PANTHER" id="PTHR43788:SF6">
    <property type="entry name" value="DNA HELICASE B"/>
    <property type="match status" value="1"/>
</dbReference>
<dbReference type="GO" id="GO:0003677">
    <property type="term" value="F:DNA binding"/>
    <property type="evidence" value="ECO:0007669"/>
    <property type="project" value="UniProtKB-UniRule"/>
</dbReference>
<keyword evidence="3" id="KW-0347">Helicase</keyword>
<dbReference type="Pfam" id="PF13538">
    <property type="entry name" value="UvrD_C_2"/>
    <property type="match status" value="1"/>
</dbReference>
<gene>
    <name evidence="3" type="primary">recD2</name>
    <name evidence="5" type="ORF">FC20_GL000309</name>
</gene>
<dbReference type="STRING" id="1293597.FC20_GL000309"/>
<dbReference type="Gene3D" id="3.40.50.300">
    <property type="entry name" value="P-loop containing nucleotide triphosphate hydrolases"/>
    <property type="match status" value="2"/>
</dbReference>
<dbReference type="InterPro" id="IPR003593">
    <property type="entry name" value="AAA+_ATPase"/>
</dbReference>
<dbReference type="CDD" id="cd18809">
    <property type="entry name" value="SF1_C_RecD"/>
    <property type="match status" value="1"/>
</dbReference>
<dbReference type="eggNOG" id="COG0507">
    <property type="taxonomic scope" value="Bacteria"/>
</dbReference>